<gene>
    <name evidence="2" type="ORF">SAMN05216219_1303</name>
</gene>
<dbReference type="NCBIfam" id="TIGR02401">
    <property type="entry name" value="trehalose_TreY"/>
    <property type="match status" value="1"/>
</dbReference>
<dbReference type="InterPro" id="IPR006047">
    <property type="entry name" value="GH13_cat_dom"/>
</dbReference>
<organism evidence="2 3">
    <name type="scientific">Mycetocola miduiensis</name>
    <dbReference type="NCBI Taxonomy" id="995034"/>
    <lineage>
        <taxon>Bacteria</taxon>
        <taxon>Bacillati</taxon>
        <taxon>Actinomycetota</taxon>
        <taxon>Actinomycetes</taxon>
        <taxon>Micrococcales</taxon>
        <taxon>Microbacteriaceae</taxon>
        <taxon>Mycetocola</taxon>
    </lineage>
</organism>
<dbReference type="CDD" id="cd11336">
    <property type="entry name" value="AmyAc_MTSase"/>
    <property type="match status" value="1"/>
</dbReference>
<evidence type="ECO:0000313" key="3">
    <source>
        <dbReference type="Proteomes" id="UP000198867"/>
    </source>
</evidence>
<accession>A0A1I5AAQ0</accession>
<dbReference type="InterPro" id="IPR012767">
    <property type="entry name" value="Trehalose_TreY"/>
</dbReference>
<dbReference type="GO" id="GO:0047470">
    <property type="term" value="F:(1,4)-alpha-D-glucan 1-alpha-D-glucosylmutase activity"/>
    <property type="evidence" value="ECO:0007669"/>
    <property type="project" value="TreeGrafter"/>
</dbReference>
<dbReference type="GO" id="GO:0005992">
    <property type="term" value="P:trehalose biosynthetic process"/>
    <property type="evidence" value="ECO:0007669"/>
    <property type="project" value="TreeGrafter"/>
</dbReference>
<dbReference type="PANTHER" id="PTHR10357">
    <property type="entry name" value="ALPHA-AMYLASE FAMILY MEMBER"/>
    <property type="match status" value="1"/>
</dbReference>
<protein>
    <submittedName>
        <fullName evidence="2">Maltooligosyl trehalose synthase</fullName>
    </submittedName>
</protein>
<dbReference type="EMBL" id="FOVM01000003">
    <property type="protein sequence ID" value="SFN59516.1"/>
    <property type="molecule type" value="Genomic_DNA"/>
</dbReference>
<dbReference type="AlphaFoldDB" id="A0A1I5AAQ0"/>
<sequence length="775" mass="84760">MRLPLSTYRLQIRESFDLNDASEVTDYVTSLGADWLYLSPLLVAEPGSDHGYDVIDHSRIDPVRGGASGLANLADVARSAGRGILVDIVPNHMGVATPSANAWWWDLLTHGQGSRYAEAFDVDWAAAAGRIRIPVLGDGDGELDALELVDGQLRYYDNAFPLAPGTADDGASAQTVHDRQNYELVNWRRADAELNYRRFFAVNSLAGIRVEVPWVFAESHAEIVRWVREGLVDGLRVDHPDGLADPGGYLDALQAATGGTYVLVEKILEGSEQLPPSWAAAGTTGYDALGDIDRVLVDPAGKVVLDDLEGRLQGTPAEIDAVWPELIYDSKRDIADGILRSEVLRLARLIPEVPGADDALAELLAAFPVYRSYLPFGVDHLNHAARAAAARRPDLAARIDALLPVLSDPEHPAAVRFQQTSGMVMAKGVEDTAFYRFSRLTSLNEVGAEPGEFAIGVDEFHARQQHRQAVLPASMTTLSTHDTKRGEDVRARISVLAEIPAEWESVLSELRSLAPLDDGPFEKLLWEAVIGAWPITRERLDAYAEKAAREAGTSTTWTKQNEAFEKRMHELVAAVFDDSRVSDIVTAFVRRVAQAGWSNSLSAKLIQLTAPGVPDVYQGSELWETSLVDPDNRRPVDFAVRRDYLAQIDRGWLPEIDDTGAAKLVVTSRALRLRRDKPELFSRYLPVPAYGSAAGHVVAFDRGDAVTVATRLPLGLEAAGGWGDTTLELAGRRWVDSLTGERFEGGTVRLADLLSRYPVALLVADDFDDSRALED</sequence>
<dbReference type="InterPro" id="IPR013797">
    <property type="entry name" value="Maltooligo_trehalose_synth_4"/>
</dbReference>
<evidence type="ECO:0000259" key="1">
    <source>
        <dbReference type="SMART" id="SM00642"/>
    </source>
</evidence>
<dbReference type="SMART" id="SM00642">
    <property type="entry name" value="Aamy"/>
    <property type="match status" value="1"/>
</dbReference>
<dbReference type="STRING" id="995034.SAMN05216219_1303"/>
<dbReference type="RefSeq" id="WP_090709881.1">
    <property type="nucleotide sequence ID" value="NZ_FOVM01000003.1"/>
</dbReference>
<dbReference type="GO" id="GO:0030980">
    <property type="term" value="P:alpha-glucan catabolic process"/>
    <property type="evidence" value="ECO:0007669"/>
    <property type="project" value="TreeGrafter"/>
</dbReference>
<reference evidence="3" key="1">
    <citation type="submission" date="2016-10" db="EMBL/GenBank/DDBJ databases">
        <authorList>
            <person name="Varghese N."/>
            <person name="Submissions S."/>
        </authorList>
    </citation>
    <scope>NUCLEOTIDE SEQUENCE [LARGE SCALE GENOMIC DNA]</scope>
    <source>
        <strain evidence="3">CGMCC 1.11101</strain>
    </source>
</reference>
<keyword evidence="3" id="KW-1185">Reference proteome</keyword>
<dbReference type="Gene3D" id="1.10.150.200">
    <property type="entry name" value="Maltooligosyl trehalose synthase, domain 3"/>
    <property type="match status" value="1"/>
</dbReference>
<dbReference type="Gene3D" id="3.20.20.80">
    <property type="entry name" value="Glycosidases"/>
    <property type="match status" value="1"/>
</dbReference>
<name>A0A1I5AAQ0_9MICO</name>
<dbReference type="Proteomes" id="UP000198867">
    <property type="component" value="Unassembled WGS sequence"/>
</dbReference>
<feature type="domain" description="Glycosyl hydrolase family 13 catalytic" evidence="1">
    <location>
        <begin position="11"/>
        <end position="669"/>
    </location>
</feature>
<dbReference type="SUPFAM" id="SSF51445">
    <property type="entry name" value="(Trans)glycosidases"/>
    <property type="match status" value="1"/>
</dbReference>
<dbReference type="Pfam" id="PF00128">
    <property type="entry name" value="Alpha-amylase"/>
    <property type="match status" value="1"/>
</dbReference>
<proteinExistence type="predicted"/>
<dbReference type="OrthoDB" id="9761577at2"/>
<evidence type="ECO:0000313" key="2">
    <source>
        <dbReference type="EMBL" id="SFN59516.1"/>
    </source>
</evidence>
<dbReference type="PANTHER" id="PTHR10357:SF216">
    <property type="entry name" value="MALTOOLIGOSYL TREHALOSE SYNTHASE-RELATED"/>
    <property type="match status" value="1"/>
</dbReference>
<dbReference type="InterPro" id="IPR017853">
    <property type="entry name" value="GH"/>
</dbReference>
<dbReference type="Gene3D" id="3.30.1590.10">
    <property type="entry name" value="Maltooligosyl trehalose synthase, domain 2"/>
    <property type="match status" value="1"/>
</dbReference>
<dbReference type="Gene3D" id="1.10.10.470">
    <property type="entry name" value="Maltooligosyl trehalose synthase, domain 4"/>
    <property type="match status" value="1"/>
</dbReference>